<evidence type="ECO:0000313" key="3">
    <source>
        <dbReference type="EMBL" id="KAB0268088.1"/>
    </source>
</evidence>
<accession>A0A5N3PEB6</accession>
<keyword evidence="4" id="KW-1185">Reference proteome</keyword>
<dbReference type="PIRSF" id="PIRSF037139">
    <property type="entry name" value="UCP037139"/>
    <property type="match status" value="1"/>
</dbReference>
<dbReference type="InterPro" id="IPR012533">
    <property type="entry name" value="YcnI-copper_dom"/>
</dbReference>
<dbReference type="Proteomes" id="UP000325684">
    <property type="component" value="Unassembled WGS sequence"/>
</dbReference>
<dbReference type="EMBL" id="VCMV01000008">
    <property type="protein sequence ID" value="KAB0268088.1"/>
    <property type="molecule type" value="Genomic_DNA"/>
</dbReference>
<dbReference type="InterPro" id="IPR058248">
    <property type="entry name" value="Lxx211020-like"/>
</dbReference>
<name>A0A5N3PEB6_9HYPH</name>
<dbReference type="InterPro" id="IPR038507">
    <property type="entry name" value="YcnI-like_sf"/>
</dbReference>
<feature type="chain" id="PRO_5024395025" evidence="1">
    <location>
        <begin position="25"/>
        <end position="314"/>
    </location>
</feature>
<dbReference type="Pfam" id="PF04314">
    <property type="entry name" value="PCuAC"/>
    <property type="match status" value="1"/>
</dbReference>
<feature type="signal peptide" evidence="1">
    <location>
        <begin position="1"/>
        <end position="24"/>
    </location>
</feature>
<sequence length="314" mass="33444">MKLPFASGALVATGLFVLCAPAFAHVSFETAQATQNATYKAVLRIPHGCAGEPTLKVSVRIPDGVIDVKPMPKSGWTLDTVRAAYAKPYSLRGTPVTEGVREIVWSGSLADDHFDEFVFQARVTDAVPAGTDLAFPVVQTCANGTEAWTEIAAAGQDAHALKNPAPTVRIAARESAPKTFTVGAITIEQPWSRATPAGAKVGGGYLRVTNAGKEPDRLIGGTFPLASRVELHEMSMTDNVMRMKQLPGGLEIKPGETVELKPGGYHFMFLELRDGLRDGQTIKGTLAFEKAGPVEVEYVVRAMTGQGAGAHQHH</sequence>
<organism evidence="3 4">
    <name type="scientific">Microvirga brassicacearum</name>
    <dbReference type="NCBI Taxonomy" id="2580413"/>
    <lineage>
        <taxon>Bacteria</taxon>
        <taxon>Pseudomonadati</taxon>
        <taxon>Pseudomonadota</taxon>
        <taxon>Alphaproteobacteria</taxon>
        <taxon>Hyphomicrobiales</taxon>
        <taxon>Methylobacteriaceae</taxon>
        <taxon>Microvirga</taxon>
    </lineage>
</organism>
<dbReference type="PANTHER" id="PTHR36302:SF1">
    <property type="entry name" value="COPPER CHAPERONE PCU(A)C"/>
    <property type="match status" value="1"/>
</dbReference>
<dbReference type="InterPro" id="IPR036182">
    <property type="entry name" value="PCuAC_sf"/>
</dbReference>
<evidence type="ECO:0000259" key="2">
    <source>
        <dbReference type="Pfam" id="PF07987"/>
    </source>
</evidence>
<comment type="caution">
    <text evidence="3">The sequence shown here is derived from an EMBL/GenBank/DDBJ whole genome shotgun (WGS) entry which is preliminary data.</text>
</comment>
<dbReference type="Gene3D" id="2.60.40.1890">
    <property type="entry name" value="PCu(A)C copper chaperone"/>
    <property type="match status" value="1"/>
</dbReference>
<dbReference type="AlphaFoldDB" id="A0A5N3PEB6"/>
<gene>
    <name evidence="3" type="ORF">FEZ63_06445</name>
</gene>
<dbReference type="SUPFAM" id="SSF110087">
    <property type="entry name" value="DR1885-like metal-binding protein"/>
    <property type="match status" value="1"/>
</dbReference>
<protein>
    <submittedName>
        <fullName evidence="3">DUF1775 domain-containing protein</fullName>
    </submittedName>
</protein>
<feature type="domain" description="YncI copper-binding" evidence="2">
    <location>
        <begin position="25"/>
        <end position="170"/>
    </location>
</feature>
<dbReference type="InterPro" id="IPR007410">
    <property type="entry name" value="LpqE-like"/>
</dbReference>
<dbReference type="RefSeq" id="WP_150942824.1">
    <property type="nucleotide sequence ID" value="NZ_VCMV01000008.1"/>
</dbReference>
<proteinExistence type="predicted"/>
<dbReference type="PANTHER" id="PTHR36302">
    <property type="entry name" value="BLR7088 PROTEIN"/>
    <property type="match status" value="1"/>
</dbReference>
<dbReference type="OrthoDB" id="9796962at2"/>
<dbReference type="Gene3D" id="2.60.40.2230">
    <property type="entry name" value="Uncharacterised protein YcnI-like PF07987, DUF1775"/>
    <property type="match status" value="1"/>
</dbReference>
<dbReference type="CDD" id="cd08545">
    <property type="entry name" value="YcnI_like"/>
    <property type="match status" value="1"/>
</dbReference>
<dbReference type="InterPro" id="IPR021174">
    <property type="entry name" value="UCP037139"/>
</dbReference>
<dbReference type="Pfam" id="PF07987">
    <property type="entry name" value="DUF1775"/>
    <property type="match status" value="1"/>
</dbReference>
<reference evidence="3 4" key="1">
    <citation type="journal article" date="2019" name="Microorganisms">
        <title>Genome Insights into the Novel Species Microvirga brassicacearum, a Rapeseed Endophyte with Biotechnological Potential.</title>
        <authorList>
            <person name="Jimenez-Gomez A."/>
            <person name="Saati-Santamaria Z."/>
            <person name="Igual J.M."/>
            <person name="Rivas R."/>
            <person name="Mateos P.F."/>
            <person name="Garcia-Fraile P."/>
        </authorList>
    </citation>
    <scope>NUCLEOTIDE SEQUENCE [LARGE SCALE GENOMIC DNA]</scope>
    <source>
        <strain evidence="3 4">CDVBN77</strain>
    </source>
</reference>
<evidence type="ECO:0000313" key="4">
    <source>
        <dbReference type="Proteomes" id="UP000325684"/>
    </source>
</evidence>
<evidence type="ECO:0000256" key="1">
    <source>
        <dbReference type="SAM" id="SignalP"/>
    </source>
</evidence>
<keyword evidence="1" id="KW-0732">Signal</keyword>